<dbReference type="RefSeq" id="WP_220209038.1">
    <property type="nucleotide sequence ID" value="NZ_BNJK01000002.1"/>
</dbReference>
<dbReference type="EMBL" id="BNJK01000002">
    <property type="protein sequence ID" value="GHO98282.1"/>
    <property type="molecule type" value="Genomic_DNA"/>
</dbReference>
<dbReference type="AlphaFoldDB" id="A0A8J3N8I2"/>
<evidence type="ECO:0000313" key="1">
    <source>
        <dbReference type="EMBL" id="GHO98282.1"/>
    </source>
</evidence>
<dbReference type="PANTHER" id="PTHR34613:SF1">
    <property type="entry name" value="SLL6017 PROTEIN"/>
    <property type="match status" value="1"/>
</dbReference>
<dbReference type="PANTHER" id="PTHR34613">
    <property type="entry name" value="SLL0800 PROTEIN"/>
    <property type="match status" value="1"/>
</dbReference>
<evidence type="ECO:0008006" key="3">
    <source>
        <dbReference type="Google" id="ProtNLM"/>
    </source>
</evidence>
<sequence>MHEGIWYDNNELVLVEIQSTPDAKIEQRLLGYTILAHRYHKRFVNAYVIFLRDGGEMLKPLLVRKRADGRDGLIFHYEVIILRNIPYQDLLASARRGIWPLIAFAKGGKRPEVVDTVLTRFASEPNEMTRELLSLTALFASLAFTDPQDRRWLERRLAMLEDILSEAPLYKSLIARGEEEGREKEREKQLLSLRTTLIDLFQESFPQLSVLAQEKLPVISDPDVLQKLIVRVARARDEKDAKTYLLEAVRPNGM</sequence>
<reference evidence="1" key="1">
    <citation type="submission" date="2020-10" db="EMBL/GenBank/DDBJ databases">
        <title>Taxonomic study of unclassified bacteria belonging to the class Ktedonobacteria.</title>
        <authorList>
            <person name="Yabe S."/>
            <person name="Wang C.M."/>
            <person name="Zheng Y."/>
            <person name="Sakai Y."/>
            <person name="Cavaletti L."/>
            <person name="Monciardini P."/>
            <person name="Donadio S."/>
        </authorList>
    </citation>
    <scope>NUCLEOTIDE SEQUENCE</scope>
    <source>
        <strain evidence="1">ID150040</strain>
    </source>
</reference>
<gene>
    <name evidence="1" type="ORF">KSF_083300</name>
</gene>
<evidence type="ECO:0000313" key="2">
    <source>
        <dbReference type="Proteomes" id="UP000597444"/>
    </source>
</evidence>
<dbReference type="Proteomes" id="UP000597444">
    <property type="component" value="Unassembled WGS sequence"/>
</dbReference>
<name>A0A8J3N8I2_9CHLR</name>
<comment type="caution">
    <text evidence="1">The sequence shown here is derived from an EMBL/GenBank/DDBJ whole genome shotgun (WGS) entry which is preliminary data.</text>
</comment>
<accession>A0A8J3N8I2</accession>
<protein>
    <recommendedName>
        <fullName evidence="3">Transposase (putative) YhgA-like domain-containing protein</fullName>
    </recommendedName>
</protein>
<organism evidence="1 2">
    <name type="scientific">Reticulibacter mediterranei</name>
    <dbReference type="NCBI Taxonomy" id="2778369"/>
    <lineage>
        <taxon>Bacteria</taxon>
        <taxon>Bacillati</taxon>
        <taxon>Chloroflexota</taxon>
        <taxon>Ktedonobacteria</taxon>
        <taxon>Ktedonobacterales</taxon>
        <taxon>Reticulibacteraceae</taxon>
        <taxon>Reticulibacter</taxon>
    </lineage>
</organism>
<proteinExistence type="predicted"/>
<keyword evidence="2" id="KW-1185">Reference proteome</keyword>